<dbReference type="GO" id="GO:0012505">
    <property type="term" value="C:endomembrane system"/>
    <property type="evidence" value="ECO:0007669"/>
    <property type="project" value="UniProtKB-SubCell"/>
</dbReference>
<dbReference type="EMBL" id="EQ973888">
    <property type="protein sequence ID" value="EEF40235.1"/>
    <property type="molecule type" value="Genomic_DNA"/>
</dbReference>
<dbReference type="InterPro" id="IPR004713">
    <property type="entry name" value="CaH_exchang"/>
</dbReference>
<evidence type="ECO:0000259" key="12">
    <source>
        <dbReference type="PROSITE" id="PS50222"/>
    </source>
</evidence>
<reference evidence="14" key="1">
    <citation type="journal article" date="2010" name="Nat. Biotechnol.">
        <title>Draft genome sequence of the oilseed species Ricinus communis.</title>
        <authorList>
            <person name="Chan A.P."/>
            <person name="Crabtree J."/>
            <person name="Zhao Q."/>
            <person name="Lorenzi H."/>
            <person name="Orvis J."/>
            <person name="Puiu D."/>
            <person name="Melake-Berhan A."/>
            <person name="Jones K.M."/>
            <person name="Redman J."/>
            <person name="Chen G."/>
            <person name="Cahoon E.B."/>
            <person name="Gedil M."/>
            <person name="Stanke M."/>
            <person name="Haas B.J."/>
            <person name="Wortman J.R."/>
            <person name="Fraser-Liggett C.M."/>
            <person name="Ravel J."/>
            <person name="Rabinowicz P.D."/>
        </authorList>
    </citation>
    <scope>NUCLEOTIDE SEQUENCE [LARGE SCALE GENOMIC DNA]</scope>
    <source>
        <strain evidence="14">cv. Hale</strain>
    </source>
</reference>
<dbReference type="eggNOG" id="ENOG502QV8Y">
    <property type="taxonomic scope" value="Eukaryota"/>
</dbReference>
<evidence type="ECO:0000313" key="14">
    <source>
        <dbReference type="Proteomes" id="UP000008311"/>
    </source>
</evidence>
<proteinExistence type="predicted"/>
<dbReference type="STRING" id="3988.B9S837"/>
<evidence type="ECO:0000256" key="9">
    <source>
        <dbReference type="SAM" id="MobiDB-lite"/>
    </source>
</evidence>
<evidence type="ECO:0000256" key="10">
    <source>
        <dbReference type="SAM" id="Phobius"/>
    </source>
</evidence>
<dbReference type="Gene3D" id="1.20.1420.30">
    <property type="entry name" value="NCX, central ion-binding region"/>
    <property type="match status" value="1"/>
</dbReference>
<dbReference type="PROSITE" id="PS50222">
    <property type="entry name" value="EF_HAND_2"/>
    <property type="match status" value="2"/>
</dbReference>
<keyword evidence="8 10" id="KW-0472">Membrane</keyword>
<comment type="subcellular location">
    <subcellularLocation>
        <location evidence="1">Endomembrane system</location>
        <topology evidence="1">Multi-pass membrane protein</topology>
    </subcellularLocation>
</comment>
<dbReference type="InterPro" id="IPR004837">
    <property type="entry name" value="NaCa_Exmemb"/>
</dbReference>
<feature type="transmembrane region" description="Helical" evidence="10">
    <location>
        <begin position="246"/>
        <end position="268"/>
    </location>
</feature>
<dbReference type="GO" id="GO:0070588">
    <property type="term" value="P:calcium ion transmembrane transport"/>
    <property type="evidence" value="ECO:0000318"/>
    <property type="project" value="GO_Central"/>
</dbReference>
<dbReference type="GO" id="GO:0005509">
    <property type="term" value="F:calcium ion binding"/>
    <property type="evidence" value="ECO:0007669"/>
    <property type="project" value="InterPro"/>
</dbReference>
<evidence type="ECO:0000313" key="13">
    <source>
        <dbReference type="EMBL" id="EEF40235.1"/>
    </source>
</evidence>
<keyword evidence="2" id="KW-0813">Transport</keyword>
<sequence>MHSDRSHLSLLILVLLLLITTTGDSRSFSSSSSLQPANSVSDGSVHPHRSTSPYLLTSISGTEEAEEEWCEQTYGFMPCSTTAMGNLLLIIGYGYAMFLAATYLSKGSEMLHEILGPGIVGGLLLPVLCALSDAVIVLGKLEYLDFGSKAVAQKEISVGMGLLAGSTALLLTLVWGSCIFFGKCDIRKIDSLAIDGHGTKGFNLTGTGVSTDIWTCYGARIMTVSVIPIIVVQSSEFLNSTAERHLAILISFVISLVMLISYCSYQVFRPWIQRRRLAYAKHNHVISGMLKHFKDTASERLLTDDGEPKKEVIKKLFQDIDQNGDNFLSVSELKALIIGICFEEIQFDRDDAAKKIMKEFDTSKDNHIDITEFENGIVKWHNEAKQAAISTNSGDHHSLINDFHRHTKKEHALLGPEAQSDEEVEGVENLGRWKSIAMLLWGAFLLAVSADPLVDAVKNFSKATTVPSFFISFVTLPFITNSGEAFSAITFISHKKMRTASLTLSELYGKITVKILLCLSVFLGLIYFRGLKWDFMSKAMVLLIVCTVMGAFASFQTTFPLWTSSLACLLYPFSLALVYVLDHVYGWS</sequence>
<dbReference type="Pfam" id="PF13499">
    <property type="entry name" value="EF-hand_7"/>
    <property type="match status" value="1"/>
</dbReference>
<feature type="signal peptide" evidence="11">
    <location>
        <begin position="1"/>
        <end position="25"/>
    </location>
</feature>
<keyword evidence="3" id="KW-0050">Antiport</keyword>
<organism evidence="13 14">
    <name type="scientific">Ricinus communis</name>
    <name type="common">Castor bean</name>
    <dbReference type="NCBI Taxonomy" id="3988"/>
    <lineage>
        <taxon>Eukaryota</taxon>
        <taxon>Viridiplantae</taxon>
        <taxon>Streptophyta</taxon>
        <taxon>Embryophyta</taxon>
        <taxon>Tracheophyta</taxon>
        <taxon>Spermatophyta</taxon>
        <taxon>Magnoliopsida</taxon>
        <taxon>eudicotyledons</taxon>
        <taxon>Gunneridae</taxon>
        <taxon>Pentapetalae</taxon>
        <taxon>rosids</taxon>
        <taxon>fabids</taxon>
        <taxon>Malpighiales</taxon>
        <taxon>Euphorbiaceae</taxon>
        <taxon>Acalyphoideae</taxon>
        <taxon>Acalypheae</taxon>
        <taxon>Ricinus</taxon>
    </lineage>
</organism>
<dbReference type="GO" id="GO:0006874">
    <property type="term" value="P:intracellular calcium ion homeostasis"/>
    <property type="evidence" value="ECO:0000318"/>
    <property type="project" value="GO_Central"/>
</dbReference>
<feature type="transmembrane region" description="Helical" evidence="10">
    <location>
        <begin position="158"/>
        <end position="182"/>
    </location>
</feature>
<keyword evidence="4 10" id="KW-0812">Transmembrane</keyword>
<evidence type="ECO:0000256" key="11">
    <source>
        <dbReference type="SAM" id="SignalP"/>
    </source>
</evidence>
<feature type="compositionally biased region" description="Low complexity" evidence="9">
    <location>
        <begin position="28"/>
        <end position="41"/>
    </location>
</feature>
<dbReference type="PROSITE" id="PS00018">
    <property type="entry name" value="EF_HAND_1"/>
    <property type="match status" value="2"/>
</dbReference>
<dbReference type="CDD" id="cd00051">
    <property type="entry name" value="EFh"/>
    <property type="match status" value="1"/>
</dbReference>
<evidence type="ECO:0000256" key="8">
    <source>
        <dbReference type="ARBA" id="ARBA00023136"/>
    </source>
</evidence>
<dbReference type="GO" id="GO:0015369">
    <property type="term" value="F:calcium:proton antiporter activity"/>
    <property type="evidence" value="ECO:0000318"/>
    <property type="project" value="GO_Central"/>
</dbReference>
<feature type="domain" description="EF-hand" evidence="12">
    <location>
        <begin position="308"/>
        <end position="343"/>
    </location>
</feature>
<dbReference type="InterPro" id="IPR011992">
    <property type="entry name" value="EF-hand-dom_pair"/>
</dbReference>
<evidence type="ECO:0000256" key="1">
    <source>
        <dbReference type="ARBA" id="ARBA00004127"/>
    </source>
</evidence>
<gene>
    <name evidence="13" type="ORF">RCOM_0958840</name>
</gene>
<keyword evidence="14" id="KW-1185">Reference proteome</keyword>
<evidence type="ECO:0000256" key="2">
    <source>
        <dbReference type="ARBA" id="ARBA00022448"/>
    </source>
</evidence>
<dbReference type="Proteomes" id="UP000008311">
    <property type="component" value="Unassembled WGS sequence"/>
</dbReference>
<keyword evidence="7" id="KW-0406">Ion transport</keyword>
<dbReference type="SMART" id="SM00054">
    <property type="entry name" value="EFh"/>
    <property type="match status" value="2"/>
</dbReference>
<feature type="chain" id="PRO_5002889111" evidence="11">
    <location>
        <begin position="26"/>
        <end position="588"/>
    </location>
</feature>
<evidence type="ECO:0000256" key="6">
    <source>
        <dbReference type="ARBA" id="ARBA00022989"/>
    </source>
</evidence>
<dbReference type="InterPro" id="IPR018247">
    <property type="entry name" value="EF_Hand_1_Ca_BS"/>
</dbReference>
<dbReference type="InterPro" id="IPR002048">
    <property type="entry name" value="EF_hand_dom"/>
</dbReference>
<feature type="transmembrane region" description="Helical" evidence="10">
    <location>
        <begin position="217"/>
        <end position="234"/>
    </location>
</feature>
<dbReference type="InterPro" id="IPR044880">
    <property type="entry name" value="NCX_ion-bd_dom_sf"/>
</dbReference>
<evidence type="ECO:0000256" key="3">
    <source>
        <dbReference type="ARBA" id="ARBA00022449"/>
    </source>
</evidence>
<feature type="transmembrane region" description="Helical" evidence="10">
    <location>
        <begin position="561"/>
        <end position="581"/>
    </location>
</feature>
<feature type="transmembrane region" description="Helical" evidence="10">
    <location>
        <begin position="535"/>
        <end position="554"/>
    </location>
</feature>
<protein>
    <submittedName>
        <fullName evidence="13">Calcium ion binding protein, putative</fullName>
    </submittedName>
</protein>
<dbReference type="PANTHER" id="PTHR31503:SF36">
    <property type="entry name" value="SODIUM_CALCIUM EXCHANGER MEMBRANE REGION DOMAIN-CONTAINING PROTEIN"/>
    <property type="match status" value="1"/>
</dbReference>
<feature type="transmembrane region" description="Helical" evidence="10">
    <location>
        <begin position="83"/>
        <end position="104"/>
    </location>
</feature>
<dbReference type="SUPFAM" id="SSF47473">
    <property type="entry name" value="EF-hand"/>
    <property type="match status" value="1"/>
</dbReference>
<dbReference type="InParanoid" id="B9S837"/>
<evidence type="ECO:0000256" key="7">
    <source>
        <dbReference type="ARBA" id="ARBA00023065"/>
    </source>
</evidence>
<dbReference type="AlphaFoldDB" id="B9S837"/>
<evidence type="ECO:0000256" key="5">
    <source>
        <dbReference type="ARBA" id="ARBA00022837"/>
    </source>
</evidence>
<keyword evidence="11" id="KW-0732">Signal</keyword>
<keyword evidence="6 10" id="KW-1133">Transmembrane helix</keyword>
<keyword evidence="5" id="KW-0106">Calcium</keyword>
<dbReference type="Gene3D" id="1.10.238.10">
    <property type="entry name" value="EF-hand"/>
    <property type="match status" value="1"/>
</dbReference>
<accession>B9S837</accession>
<feature type="domain" description="EF-hand" evidence="12">
    <location>
        <begin position="348"/>
        <end position="383"/>
    </location>
</feature>
<dbReference type="Pfam" id="PF01699">
    <property type="entry name" value="Na_Ca_ex"/>
    <property type="match status" value="1"/>
</dbReference>
<dbReference type="GO" id="GO:0005774">
    <property type="term" value="C:vacuolar membrane"/>
    <property type="evidence" value="ECO:0007669"/>
    <property type="project" value="UniProtKB-ARBA"/>
</dbReference>
<feature type="region of interest" description="Disordered" evidence="9">
    <location>
        <begin position="28"/>
        <end position="48"/>
    </location>
</feature>
<feature type="transmembrane region" description="Helical" evidence="10">
    <location>
        <begin position="466"/>
        <end position="491"/>
    </location>
</feature>
<feature type="transmembrane region" description="Helical" evidence="10">
    <location>
        <begin position="116"/>
        <end position="138"/>
    </location>
</feature>
<name>B9S837_RICCO</name>
<dbReference type="PANTHER" id="PTHR31503">
    <property type="entry name" value="VACUOLAR CALCIUM ION TRANSPORTER"/>
    <property type="match status" value="1"/>
</dbReference>
<evidence type="ECO:0000256" key="4">
    <source>
        <dbReference type="ARBA" id="ARBA00022692"/>
    </source>
</evidence>
<feature type="transmembrane region" description="Helical" evidence="10">
    <location>
        <begin position="511"/>
        <end position="529"/>
    </location>
</feature>